<organism evidence="1">
    <name type="scientific">viral metagenome</name>
    <dbReference type="NCBI Taxonomy" id="1070528"/>
    <lineage>
        <taxon>unclassified sequences</taxon>
        <taxon>metagenomes</taxon>
        <taxon>organismal metagenomes</taxon>
    </lineage>
</organism>
<proteinExistence type="predicted"/>
<accession>A0A6C0H8I4</accession>
<reference evidence="1" key="1">
    <citation type="journal article" date="2020" name="Nature">
        <title>Giant virus diversity and host interactions through global metagenomics.</title>
        <authorList>
            <person name="Schulz F."/>
            <person name="Roux S."/>
            <person name="Paez-Espino D."/>
            <person name="Jungbluth S."/>
            <person name="Walsh D.A."/>
            <person name="Denef V.J."/>
            <person name="McMahon K.D."/>
            <person name="Konstantinidis K.T."/>
            <person name="Eloe-Fadrosh E.A."/>
            <person name="Kyrpides N.C."/>
            <person name="Woyke T."/>
        </authorList>
    </citation>
    <scope>NUCLEOTIDE SEQUENCE</scope>
    <source>
        <strain evidence="1">GVMAG-M-3300023179-82</strain>
    </source>
</reference>
<name>A0A6C0H8I4_9ZZZZ</name>
<sequence length="101" mass="11980">MEITNLDKLLEILNDTEIYINEKLKGPINIIKDNIKKELINNNNNYYYCYYINFLLLSKYVYKILNDTITKQNHTGGIIIINYLNIIQNIKIIDKININII</sequence>
<protein>
    <submittedName>
        <fullName evidence="1">Uncharacterized protein</fullName>
    </submittedName>
</protein>
<evidence type="ECO:0000313" key="1">
    <source>
        <dbReference type="EMBL" id="QHT76902.1"/>
    </source>
</evidence>
<dbReference type="AlphaFoldDB" id="A0A6C0H8I4"/>
<dbReference type="EMBL" id="MN739906">
    <property type="protein sequence ID" value="QHT76902.1"/>
    <property type="molecule type" value="Genomic_DNA"/>
</dbReference>